<sequence>MTKFYLGAICIVLLSACGRSNKDQSNAVPEKQLFTLLDSSKTGILFNNVITENFEKNILNYQAFYNGGGVAIGDLNNDGLDDIYFSGNMSDNKLYLNRGNMKFTDITAEAGVAGRENGWKTGVNIVDVNGDGKPDIFQCYSGRGPGANRKNQLFINQGLDAHGIPVFKDEAESYGLADTAYSTQAYFFDYDKDGDLDLLLVNENTKIMHELDDVNIQQLKKQDDPQVCTKLYRNDNGHFTDVTKKAGLNMSTLSYGLAAAIADINGDGLPDIYLSNDYSVPDAMYINNGDGTFTDKMTTTLDHITLFSMGNSITDINNDGLPDIFTLDMLPEDNKRQKLLAGMDNYESFNINLRNGFYYQYMRNMLHMNNGNGTFSEIGQLAGISNTDWSWAPLFADYDNDGMKDLYVTNGYMRDFTNMDVLKYNENYFKSINGEIEPKHVLDMLSNMPSSDVKNYIFKNNGDLTFTDKSAAWGMTLPSNSNGAAYADLDNDGDLDLVVNNINRSAFVYENKSDKSEHYLRINLKGAGKNTDGLGTKVTVYTKGKLQVIEQMPAKGYLSTVSAQLHFGLGKNKEADSIRVVWLSGKQQVVTKVAADRLLTFYEKDAKDIYRKPAPVAPVFKEIPSPVAAEQVPNQINDYKRQPLLVNALSFVGPCMAKGDVNGDGLEDVFVGGDVHTPGALYIQQKGGKFIKDEQPFLADKDSQDADAVFFDANGDGYLDLYVVSGGYASFKDNDPLFQDRLYLNDGKGKLVKAQGTLPAMLVSKSCVRVGDINGDGKPDLFVGGRNAGSRYPEAPKSFILINDGKGHFTDQIKTIAPELEHIGMVTDAAILDMNGDKKADLVLVGDWMPISVFINQGGKLANQTDKYFDKEYNGWWNSLKVEDLNGDGKPDLVVGNLGLNSQCKVSDAEPAELCYKDFDDNGAIDPILCFYIQGKSYPYLTRDELLDQMSIMRARFPDYKSYADATLKDVFTEDEMKGAKTLKANYLKTAYFEGTAGGKYKEMPLPIQAQYAPVYTITSLDYDGDGHKDLLLCGNIYQSRIRFGKYDANHGVLLKGDGKGGFSYVPEMQSNLRLKGDVRSVITLNNTLLIGINQQKMRAFQFGK</sequence>
<dbReference type="RefSeq" id="WP_144247649.1">
    <property type="nucleotide sequence ID" value="NZ_VLPK01000001.1"/>
</dbReference>
<organism evidence="3 4">
    <name type="scientific">Mucilaginibacter corticis</name>
    <dbReference type="NCBI Taxonomy" id="2597670"/>
    <lineage>
        <taxon>Bacteria</taxon>
        <taxon>Pseudomonadati</taxon>
        <taxon>Bacteroidota</taxon>
        <taxon>Sphingobacteriia</taxon>
        <taxon>Sphingobacteriales</taxon>
        <taxon>Sphingobacteriaceae</taxon>
        <taxon>Mucilaginibacter</taxon>
    </lineage>
</organism>
<dbReference type="AlphaFoldDB" id="A0A556MW41"/>
<keyword evidence="4" id="KW-1185">Reference proteome</keyword>
<dbReference type="InterPro" id="IPR011519">
    <property type="entry name" value="UnbV_ASPIC"/>
</dbReference>
<dbReference type="EMBL" id="VLPK01000001">
    <property type="protein sequence ID" value="TSJ44085.1"/>
    <property type="molecule type" value="Genomic_DNA"/>
</dbReference>
<gene>
    <name evidence="3" type="ORF">FO440_07890</name>
</gene>
<dbReference type="SUPFAM" id="SSF69318">
    <property type="entry name" value="Integrin alpha N-terminal domain"/>
    <property type="match status" value="3"/>
</dbReference>
<evidence type="ECO:0000256" key="1">
    <source>
        <dbReference type="ARBA" id="ARBA00022729"/>
    </source>
</evidence>
<feature type="domain" description="ASPIC/UnbV" evidence="2">
    <location>
        <begin position="533"/>
        <end position="600"/>
    </location>
</feature>
<name>A0A556MW41_9SPHI</name>
<dbReference type="Pfam" id="PF07593">
    <property type="entry name" value="UnbV_ASPIC"/>
    <property type="match status" value="1"/>
</dbReference>
<proteinExistence type="predicted"/>
<dbReference type="InterPro" id="IPR027039">
    <property type="entry name" value="Crtac1"/>
</dbReference>
<dbReference type="PROSITE" id="PS51257">
    <property type="entry name" value="PROKAR_LIPOPROTEIN"/>
    <property type="match status" value="1"/>
</dbReference>
<dbReference type="PANTHER" id="PTHR16026:SF0">
    <property type="entry name" value="CARTILAGE ACIDIC PROTEIN 1"/>
    <property type="match status" value="1"/>
</dbReference>
<dbReference type="PANTHER" id="PTHR16026">
    <property type="entry name" value="CARTILAGE ACIDIC PROTEIN 1"/>
    <property type="match status" value="1"/>
</dbReference>
<dbReference type="Proteomes" id="UP000318733">
    <property type="component" value="Unassembled WGS sequence"/>
</dbReference>
<evidence type="ECO:0000313" key="4">
    <source>
        <dbReference type="Proteomes" id="UP000318733"/>
    </source>
</evidence>
<accession>A0A556MW41</accession>
<keyword evidence="1" id="KW-0732">Signal</keyword>
<dbReference type="Pfam" id="PF13517">
    <property type="entry name" value="FG-GAP_3"/>
    <property type="match status" value="7"/>
</dbReference>
<dbReference type="InterPro" id="IPR013517">
    <property type="entry name" value="FG-GAP"/>
</dbReference>
<evidence type="ECO:0000259" key="2">
    <source>
        <dbReference type="Pfam" id="PF07593"/>
    </source>
</evidence>
<dbReference type="Gene3D" id="2.130.10.130">
    <property type="entry name" value="Integrin alpha, N-terminal"/>
    <property type="match status" value="4"/>
</dbReference>
<reference evidence="3 4" key="1">
    <citation type="submission" date="2019-07" db="EMBL/GenBank/DDBJ databases">
        <authorList>
            <person name="Huq M.A."/>
        </authorList>
    </citation>
    <scope>NUCLEOTIDE SEQUENCE [LARGE SCALE GENOMIC DNA]</scope>
    <source>
        <strain evidence="3 4">MAH-19</strain>
    </source>
</reference>
<dbReference type="OrthoDB" id="974255at2"/>
<dbReference type="InterPro" id="IPR028994">
    <property type="entry name" value="Integrin_alpha_N"/>
</dbReference>
<comment type="caution">
    <text evidence="3">The sequence shown here is derived from an EMBL/GenBank/DDBJ whole genome shotgun (WGS) entry which is preliminary data.</text>
</comment>
<evidence type="ECO:0000313" key="3">
    <source>
        <dbReference type="EMBL" id="TSJ44085.1"/>
    </source>
</evidence>
<protein>
    <submittedName>
        <fullName evidence="3">RNA-binding protein</fullName>
    </submittedName>
</protein>